<dbReference type="AlphaFoldDB" id="A0A150K021"/>
<protein>
    <submittedName>
        <fullName evidence="1">Uncharacterized protein</fullName>
    </submittedName>
</protein>
<gene>
    <name evidence="1" type="ORF">B4099_2682</name>
</gene>
<name>A0A150K021_HEYCO</name>
<evidence type="ECO:0000313" key="1">
    <source>
        <dbReference type="EMBL" id="KYC62806.1"/>
    </source>
</evidence>
<organism evidence="1 2">
    <name type="scientific">Heyndrickxia coagulans</name>
    <name type="common">Weizmannia coagulans</name>
    <dbReference type="NCBI Taxonomy" id="1398"/>
    <lineage>
        <taxon>Bacteria</taxon>
        <taxon>Bacillati</taxon>
        <taxon>Bacillota</taxon>
        <taxon>Bacilli</taxon>
        <taxon>Bacillales</taxon>
        <taxon>Bacillaceae</taxon>
        <taxon>Heyndrickxia</taxon>
    </lineage>
</organism>
<evidence type="ECO:0000313" key="2">
    <source>
        <dbReference type="Proteomes" id="UP000075304"/>
    </source>
</evidence>
<sequence>MKKCWKLKNYFEANGKNTERSPFFFVCFFLRLSAGRQAFHAADAKQMHSFFGAWFFNLVNRHG</sequence>
<dbReference type="Proteomes" id="UP000075304">
    <property type="component" value="Unassembled WGS sequence"/>
</dbReference>
<reference evidence="1 2" key="1">
    <citation type="submission" date="2016-01" db="EMBL/GenBank/DDBJ databases">
        <title>Genome Sequences of Twelve Sporeforming Bacillus Species Isolated from Foods.</title>
        <authorList>
            <person name="Berendsen E.M."/>
            <person name="Wells-Bennik M.H."/>
            <person name="Krawcyk A.O."/>
            <person name="De Jong A."/>
            <person name="Holsappel S."/>
            <person name="Eijlander R.T."/>
            <person name="Kuipers O.P."/>
        </authorList>
    </citation>
    <scope>NUCLEOTIDE SEQUENCE [LARGE SCALE GENOMIC DNA]</scope>
    <source>
        <strain evidence="1 2">B4099</strain>
    </source>
</reference>
<dbReference type="EMBL" id="LQYI01000118">
    <property type="protein sequence ID" value="KYC62806.1"/>
    <property type="molecule type" value="Genomic_DNA"/>
</dbReference>
<comment type="caution">
    <text evidence="1">The sequence shown here is derived from an EMBL/GenBank/DDBJ whole genome shotgun (WGS) entry which is preliminary data.</text>
</comment>
<proteinExistence type="predicted"/>
<accession>A0A150K021</accession>